<sequence>MSARIYDDEVRKWVLGIGVEAIEEKLWNCREGPPTFDQQKLPMRSSLDMGRDMIIVMLLEVSNDSTSRGDVFHFCNFFEAICKGCYRR</sequence>
<comment type="caution">
    <text evidence="2">The sequence shown here is derived from an EMBL/GenBank/DDBJ whole genome shotgun (WGS) entry which is preliminary data.</text>
</comment>
<name>A0ABQ7VAU8_SOLTU</name>
<evidence type="ECO:0000313" key="2">
    <source>
        <dbReference type="EMBL" id="KAH0761219.1"/>
    </source>
</evidence>
<dbReference type="Pfam" id="PF21228">
    <property type="entry name" value="RuBisCO_activase_AAA_helical"/>
    <property type="match status" value="1"/>
</dbReference>
<dbReference type="Gene3D" id="1.10.8.1070">
    <property type="match status" value="1"/>
</dbReference>
<evidence type="ECO:0000259" key="1">
    <source>
        <dbReference type="Pfam" id="PF21228"/>
    </source>
</evidence>
<dbReference type="InterPro" id="IPR048571">
    <property type="entry name" value="RuBisCO_activase_AAA_helical"/>
</dbReference>
<reference evidence="2 3" key="1">
    <citation type="journal article" date="2021" name="bioRxiv">
        <title>Chromosome-scale and haplotype-resolved genome assembly of a tetraploid potato cultivar.</title>
        <authorList>
            <person name="Sun H."/>
            <person name="Jiao W.-B."/>
            <person name="Krause K."/>
            <person name="Campoy J.A."/>
            <person name="Goel M."/>
            <person name="Folz-Donahue K."/>
            <person name="Kukat C."/>
            <person name="Huettel B."/>
            <person name="Schneeberger K."/>
        </authorList>
    </citation>
    <scope>NUCLEOTIDE SEQUENCE [LARGE SCALE GENOMIC DNA]</scope>
    <source>
        <strain evidence="2">SolTubOtavaFocal</strain>
        <tissue evidence="2">Leaves</tissue>
    </source>
</reference>
<gene>
    <name evidence="2" type="ORF">KY290_017292</name>
</gene>
<dbReference type="EMBL" id="JAIVGD010000013">
    <property type="protein sequence ID" value="KAH0761219.1"/>
    <property type="molecule type" value="Genomic_DNA"/>
</dbReference>
<protein>
    <recommendedName>
        <fullName evidence="1">Ribulose bisphosphate carboxylase/oxygenase activase AAA helical domain-containing protein</fullName>
    </recommendedName>
</protein>
<proteinExistence type="predicted"/>
<organism evidence="2 3">
    <name type="scientific">Solanum tuberosum</name>
    <name type="common">Potato</name>
    <dbReference type="NCBI Taxonomy" id="4113"/>
    <lineage>
        <taxon>Eukaryota</taxon>
        <taxon>Viridiplantae</taxon>
        <taxon>Streptophyta</taxon>
        <taxon>Embryophyta</taxon>
        <taxon>Tracheophyta</taxon>
        <taxon>Spermatophyta</taxon>
        <taxon>Magnoliopsida</taxon>
        <taxon>eudicotyledons</taxon>
        <taxon>Gunneridae</taxon>
        <taxon>Pentapetalae</taxon>
        <taxon>asterids</taxon>
        <taxon>lamiids</taxon>
        <taxon>Solanales</taxon>
        <taxon>Solanaceae</taxon>
        <taxon>Solanoideae</taxon>
        <taxon>Solaneae</taxon>
        <taxon>Solanum</taxon>
    </lineage>
</organism>
<accession>A0ABQ7VAU8</accession>
<feature type="domain" description="Ribulose bisphosphate carboxylase/oxygenase activase AAA helical" evidence="1">
    <location>
        <begin position="2"/>
        <end position="54"/>
    </location>
</feature>
<keyword evidence="3" id="KW-1185">Reference proteome</keyword>
<evidence type="ECO:0000313" key="3">
    <source>
        <dbReference type="Proteomes" id="UP000826656"/>
    </source>
</evidence>
<dbReference type="Proteomes" id="UP000826656">
    <property type="component" value="Unassembled WGS sequence"/>
</dbReference>